<gene>
    <name evidence="2" type="primary">LOC141425897</name>
</gene>
<proteinExistence type="predicted"/>
<evidence type="ECO:0000313" key="2">
    <source>
        <dbReference type="RefSeq" id="XP_073940934.1"/>
    </source>
</evidence>
<accession>A0AC58NH10</accession>
<keyword evidence="1" id="KW-1185">Reference proteome</keyword>
<sequence length="114" mass="12382">MPGLLGKSSVPSGKSFKGAVDTQKAARESRKSSPMIEVCFCSMLSQTYLHAARLLQITRIMSSFVKNTFEQIMDEECCEEHFNSSSNIVSQVTQNTVGLLPDEQAVSEGKGSSS</sequence>
<reference evidence="2" key="1">
    <citation type="submission" date="2025-08" db="UniProtKB">
        <authorList>
            <consortium name="RefSeq"/>
        </authorList>
    </citation>
    <scope>IDENTIFICATION</scope>
</reference>
<protein>
    <submittedName>
        <fullName evidence="2">Histone H2B-like</fullName>
    </submittedName>
</protein>
<organism evidence="1 2">
    <name type="scientific">Castor canadensis</name>
    <name type="common">American beaver</name>
    <dbReference type="NCBI Taxonomy" id="51338"/>
    <lineage>
        <taxon>Eukaryota</taxon>
        <taxon>Metazoa</taxon>
        <taxon>Chordata</taxon>
        <taxon>Craniata</taxon>
        <taxon>Vertebrata</taxon>
        <taxon>Euteleostomi</taxon>
        <taxon>Mammalia</taxon>
        <taxon>Eutheria</taxon>
        <taxon>Euarchontoglires</taxon>
        <taxon>Glires</taxon>
        <taxon>Rodentia</taxon>
        <taxon>Castorimorpha</taxon>
        <taxon>Castoridae</taxon>
        <taxon>Castor</taxon>
    </lineage>
</organism>
<dbReference type="Proteomes" id="UP001732720">
    <property type="component" value="Chromosome 8"/>
</dbReference>
<dbReference type="RefSeq" id="XP_073940934.1">
    <property type="nucleotide sequence ID" value="XM_074084833.1"/>
</dbReference>
<name>A0AC58NH10_CASCN</name>
<evidence type="ECO:0000313" key="1">
    <source>
        <dbReference type="Proteomes" id="UP001732720"/>
    </source>
</evidence>